<dbReference type="AlphaFoldDB" id="A0A1Q5T2I8"/>
<organism evidence="2 3">
    <name type="scientific">Penicillium subrubescens</name>
    <dbReference type="NCBI Taxonomy" id="1316194"/>
    <lineage>
        <taxon>Eukaryota</taxon>
        <taxon>Fungi</taxon>
        <taxon>Dikarya</taxon>
        <taxon>Ascomycota</taxon>
        <taxon>Pezizomycotina</taxon>
        <taxon>Eurotiomycetes</taxon>
        <taxon>Eurotiomycetidae</taxon>
        <taxon>Eurotiales</taxon>
        <taxon>Aspergillaceae</taxon>
        <taxon>Penicillium</taxon>
    </lineage>
</organism>
<comment type="caution">
    <text evidence="2">The sequence shown here is derived from an EMBL/GenBank/DDBJ whole genome shotgun (WGS) entry which is preliminary data.</text>
</comment>
<dbReference type="EMBL" id="MNBE01000719">
    <property type="protein sequence ID" value="OKO94436.1"/>
    <property type="molecule type" value="Genomic_DNA"/>
</dbReference>
<evidence type="ECO:0000313" key="2">
    <source>
        <dbReference type="EMBL" id="OKO94436.1"/>
    </source>
</evidence>
<keyword evidence="1" id="KW-0472">Membrane</keyword>
<keyword evidence="1" id="KW-1133">Transmembrane helix</keyword>
<evidence type="ECO:0000256" key="1">
    <source>
        <dbReference type="SAM" id="Phobius"/>
    </source>
</evidence>
<protein>
    <submittedName>
        <fullName evidence="2">Uncharacterized protein</fullName>
    </submittedName>
</protein>
<keyword evidence="3" id="KW-1185">Reference proteome</keyword>
<reference evidence="2 3" key="1">
    <citation type="submission" date="2016-10" db="EMBL/GenBank/DDBJ databases">
        <title>Genome sequence of the ascomycete fungus Penicillium subrubescens.</title>
        <authorList>
            <person name="De Vries R.P."/>
            <person name="Peng M."/>
            <person name="Dilokpimol A."/>
            <person name="Hilden K."/>
            <person name="Makela M.R."/>
            <person name="Grigoriev I."/>
            <person name="Riley R."/>
            <person name="Granchi Z."/>
        </authorList>
    </citation>
    <scope>NUCLEOTIDE SEQUENCE [LARGE SCALE GENOMIC DNA]</scope>
    <source>
        <strain evidence="2 3">CBS 132785</strain>
    </source>
</reference>
<gene>
    <name evidence="2" type="ORF">PENSUB_11703</name>
</gene>
<dbReference type="Proteomes" id="UP000186955">
    <property type="component" value="Unassembled WGS sequence"/>
</dbReference>
<proteinExistence type="predicted"/>
<keyword evidence="1" id="KW-0812">Transmembrane</keyword>
<accession>A0A1Q5T2I8</accession>
<name>A0A1Q5T2I8_9EURO</name>
<feature type="transmembrane region" description="Helical" evidence="1">
    <location>
        <begin position="131"/>
        <end position="150"/>
    </location>
</feature>
<sequence length="202" mass="22774">MEDGLVDFVVMVRGCAIITMRILNMYKGSEMFDSLTVEAIYTRVLPLLPLTTCCDGDMLEFCILTLESIQPLLKSSSHRITYQAILNIYTGLQQSARAGFIALSEFYNGWERMGNQEFMEFVDPTNHVSQLLLLHFVAITVMMWPIFCILRPSMLKAPMANLTPCQWGVAIYQNLPLEMRELVEWQATYIASGGAISNAIGN</sequence>
<dbReference type="STRING" id="1316194.A0A1Q5T2I8"/>
<evidence type="ECO:0000313" key="3">
    <source>
        <dbReference type="Proteomes" id="UP000186955"/>
    </source>
</evidence>